<protein>
    <submittedName>
        <fullName evidence="1">Uncharacterized protein</fullName>
    </submittedName>
</protein>
<dbReference type="OrthoDB" id="1120416at2"/>
<dbReference type="EMBL" id="RJJX01000027">
    <property type="protein sequence ID" value="RUT73132.1"/>
    <property type="molecule type" value="Genomic_DNA"/>
</dbReference>
<name>A0A434AFK5_9BACT</name>
<comment type="caution">
    <text evidence="1">The sequence shown here is derived from an EMBL/GenBank/DDBJ whole genome shotgun (WGS) entry which is preliminary data.</text>
</comment>
<keyword evidence="2" id="KW-1185">Reference proteome</keyword>
<evidence type="ECO:0000313" key="2">
    <source>
        <dbReference type="Proteomes" id="UP000282985"/>
    </source>
</evidence>
<sequence length="171" mass="20090">MKNILFAVLVLLSLSSCNHYESKVSIGSPNTTINSNLLGEWILAEDHKDGEISGFIDVLAFNKSEYLVQLIEYADSSNYMESIINMRMFETKIRNSTYLNLQFLGDDNDKSYMIYRFKSISGNRYKLYYLSKELFQKEFHNSKEFEEYAKTHYKEFDKSFEVEGILSRKIK</sequence>
<reference evidence="1 2" key="1">
    <citation type="submission" date="2018-11" db="EMBL/GenBank/DDBJ databases">
        <title>Parancylomarina longa gen. nov., sp. nov., isolated from sediments of southern Okinawa.</title>
        <authorList>
            <person name="Fu T."/>
        </authorList>
    </citation>
    <scope>NUCLEOTIDE SEQUENCE [LARGE SCALE GENOMIC DNA]</scope>
    <source>
        <strain evidence="1 2">T3-2 S1-C</strain>
    </source>
</reference>
<dbReference type="Proteomes" id="UP000282985">
    <property type="component" value="Unassembled WGS sequence"/>
</dbReference>
<dbReference type="PROSITE" id="PS51257">
    <property type="entry name" value="PROKAR_LIPOPROTEIN"/>
    <property type="match status" value="1"/>
</dbReference>
<organism evidence="1 2">
    <name type="scientific">Ancylomarina longa</name>
    <dbReference type="NCBI Taxonomy" id="2487017"/>
    <lineage>
        <taxon>Bacteria</taxon>
        <taxon>Pseudomonadati</taxon>
        <taxon>Bacteroidota</taxon>
        <taxon>Bacteroidia</taxon>
        <taxon>Marinilabiliales</taxon>
        <taxon>Marinifilaceae</taxon>
        <taxon>Ancylomarina</taxon>
    </lineage>
</organism>
<evidence type="ECO:0000313" key="1">
    <source>
        <dbReference type="EMBL" id="RUT73132.1"/>
    </source>
</evidence>
<dbReference type="RefSeq" id="WP_127344730.1">
    <property type="nucleotide sequence ID" value="NZ_RJJX01000027.1"/>
</dbReference>
<proteinExistence type="predicted"/>
<gene>
    <name evidence="1" type="ORF">DLK05_14715</name>
</gene>
<accession>A0A434AFK5</accession>
<dbReference type="AlphaFoldDB" id="A0A434AFK5"/>